<dbReference type="RefSeq" id="WP_154467741.1">
    <property type="nucleotide sequence ID" value="NZ_VUMI01000063.1"/>
</dbReference>
<organism evidence="1 2">
    <name type="scientific">Eisenbergiella porci</name>
    <dbReference type="NCBI Taxonomy" id="2652274"/>
    <lineage>
        <taxon>Bacteria</taxon>
        <taxon>Bacillati</taxon>
        <taxon>Bacillota</taxon>
        <taxon>Clostridia</taxon>
        <taxon>Lachnospirales</taxon>
        <taxon>Lachnospiraceae</taxon>
        <taxon>Eisenbergiella</taxon>
    </lineage>
</organism>
<name>A0A6N7WPN0_9FIRM</name>
<gene>
    <name evidence="1" type="ORF">FYJ45_24875</name>
</gene>
<dbReference type="GeneID" id="86056246"/>
<sequence>MLMTADIKMQIEAIKNPGRMFLIDYGKTVLLTDGYKGPYIEKAKALINLEQIRHTESVKDDFNPQSMEVDKLTRTRHLIVTSSGKVACRFDTNDGEQIWARNDWVKEYKNAFSYATEKTRKAIIPIGINGECLGIILCLHVDDIES</sequence>
<proteinExistence type="predicted"/>
<reference evidence="1 2" key="1">
    <citation type="submission" date="2019-08" db="EMBL/GenBank/DDBJ databases">
        <title>In-depth cultivation of the pig gut microbiome towards novel bacterial diversity and tailored functional studies.</title>
        <authorList>
            <person name="Wylensek D."/>
            <person name="Hitch T.C.A."/>
            <person name="Clavel T."/>
        </authorList>
    </citation>
    <scope>NUCLEOTIDE SEQUENCE [LARGE SCALE GENOMIC DNA]</scope>
    <source>
        <strain evidence="1 2">WCA-389-WT-23B</strain>
    </source>
</reference>
<accession>A0A6N7WPN0</accession>
<evidence type="ECO:0000313" key="2">
    <source>
        <dbReference type="Proteomes" id="UP000436047"/>
    </source>
</evidence>
<dbReference type="Proteomes" id="UP000436047">
    <property type="component" value="Unassembled WGS sequence"/>
</dbReference>
<comment type="caution">
    <text evidence="1">The sequence shown here is derived from an EMBL/GenBank/DDBJ whole genome shotgun (WGS) entry which is preliminary data.</text>
</comment>
<dbReference type="AlphaFoldDB" id="A0A6N7WPN0"/>
<protein>
    <submittedName>
        <fullName evidence="1">Uncharacterized protein</fullName>
    </submittedName>
</protein>
<dbReference type="EMBL" id="VUMI01000063">
    <property type="protein sequence ID" value="MSS91350.1"/>
    <property type="molecule type" value="Genomic_DNA"/>
</dbReference>
<keyword evidence="2" id="KW-1185">Reference proteome</keyword>
<evidence type="ECO:0000313" key="1">
    <source>
        <dbReference type="EMBL" id="MSS91350.1"/>
    </source>
</evidence>